<evidence type="ECO:0000313" key="4">
    <source>
        <dbReference type="Proteomes" id="UP000504606"/>
    </source>
</evidence>
<sequence>MVEFVAHIWEPYFESRLLRYAYGRESGPLLRFEELSSRMPEGAFERVECVEGCLYNVPSGNEKTPDLFYEVETSVGWCSCPIGRSGAMCKHQALLYEKIGGAFPNMPAINCVGRYELGKLALGESCPQFTFFVAVNETVPEEYLALINASDENQNLVLDLDLDEMMSQMADQANDITQNQLEFDFTEETSNEQETTNSIDADQLDQDIQNVVDELAGEIRRVAALAKKSSSDLDSHKRTLQRLVQRLRRAKTPNQATTTIISLNARANCSSKKSWRINVQPTATSRRRPELGRGCARVDSGKPPAKMPVAKRSRKPKHKFSNSVARNKAHPKGHGH</sequence>
<evidence type="ECO:0000256" key="1">
    <source>
        <dbReference type="PROSITE-ProRule" id="PRU00325"/>
    </source>
</evidence>
<dbReference type="InterPro" id="IPR007527">
    <property type="entry name" value="Znf_SWIM"/>
</dbReference>
<dbReference type="GeneID" id="127751812"/>
<organism evidence="4 5">
    <name type="scientific">Frankliniella occidentalis</name>
    <name type="common">Western flower thrips</name>
    <name type="synonym">Euthrips occidentalis</name>
    <dbReference type="NCBI Taxonomy" id="133901"/>
    <lineage>
        <taxon>Eukaryota</taxon>
        <taxon>Metazoa</taxon>
        <taxon>Ecdysozoa</taxon>
        <taxon>Arthropoda</taxon>
        <taxon>Hexapoda</taxon>
        <taxon>Insecta</taxon>
        <taxon>Pterygota</taxon>
        <taxon>Neoptera</taxon>
        <taxon>Paraneoptera</taxon>
        <taxon>Thysanoptera</taxon>
        <taxon>Terebrantia</taxon>
        <taxon>Thripoidea</taxon>
        <taxon>Thripidae</taxon>
        <taxon>Frankliniella</taxon>
    </lineage>
</organism>
<dbReference type="KEGG" id="foc:127751812"/>
<dbReference type="Proteomes" id="UP000504606">
    <property type="component" value="Unplaced"/>
</dbReference>
<reference evidence="5" key="1">
    <citation type="submission" date="2025-08" db="UniProtKB">
        <authorList>
            <consortium name="RefSeq"/>
        </authorList>
    </citation>
    <scope>IDENTIFICATION</scope>
    <source>
        <tissue evidence="5">Whole organism</tissue>
    </source>
</reference>
<name>A0A9C6X9R6_FRAOC</name>
<feature type="compositionally biased region" description="Basic residues" evidence="2">
    <location>
        <begin position="327"/>
        <end position="336"/>
    </location>
</feature>
<evidence type="ECO:0000259" key="3">
    <source>
        <dbReference type="PROSITE" id="PS50966"/>
    </source>
</evidence>
<dbReference type="RefSeq" id="XP_052131870.1">
    <property type="nucleotide sequence ID" value="XM_052275910.1"/>
</dbReference>
<dbReference type="PANTHER" id="PTHR35385">
    <property type="entry name" value="PROTEIN B, PUTATIVE-RELATED-RELATED"/>
    <property type="match status" value="1"/>
</dbReference>
<dbReference type="GO" id="GO:0008270">
    <property type="term" value="F:zinc ion binding"/>
    <property type="evidence" value="ECO:0007669"/>
    <property type="project" value="UniProtKB-KW"/>
</dbReference>
<gene>
    <name evidence="5" type="primary">LOC127751812</name>
</gene>
<evidence type="ECO:0000256" key="2">
    <source>
        <dbReference type="SAM" id="MobiDB-lite"/>
    </source>
</evidence>
<accession>A0A9C6X9R6</accession>
<protein>
    <submittedName>
        <fullName evidence="5">Uncharacterized protein LOC127751812</fullName>
    </submittedName>
</protein>
<dbReference type="PANTHER" id="PTHR35385:SF2">
    <property type="entry name" value="PROTEIN B, PUTATIVE-RELATED"/>
    <property type="match status" value="1"/>
</dbReference>
<evidence type="ECO:0000313" key="5">
    <source>
        <dbReference type="RefSeq" id="XP_052131870.1"/>
    </source>
</evidence>
<keyword evidence="4" id="KW-1185">Reference proteome</keyword>
<keyword evidence="1" id="KW-0862">Zinc</keyword>
<feature type="compositionally biased region" description="Basic residues" evidence="2">
    <location>
        <begin position="309"/>
        <end position="320"/>
    </location>
</feature>
<feature type="domain" description="SWIM-type" evidence="3">
    <location>
        <begin position="69"/>
        <end position="100"/>
    </location>
</feature>
<keyword evidence="1" id="KW-0479">Metal-binding</keyword>
<dbReference type="OrthoDB" id="6771815at2759"/>
<dbReference type="PROSITE" id="PS50966">
    <property type="entry name" value="ZF_SWIM"/>
    <property type="match status" value="1"/>
</dbReference>
<feature type="region of interest" description="Disordered" evidence="2">
    <location>
        <begin position="280"/>
        <end position="336"/>
    </location>
</feature>
<keyword evidence="1" id="KW-0863">Zinc-finger</keyword>
<proteinExistence type="predicted"/>
<dbReference type="AlphaFoldDB" id="A0A9C6X9R6"/>